<keyword evidence="4" id="KW-1185">Reference proteome</keyword>
<name>A0AAN9HWH0_CROPI</name>
<feature type="region of interest" description="Disordered" evidence="1">
    <location>
        <begin position="203"/>
        <end position="222"/>
    </location>
</feature>
<keyword evidence="2" id="KW-0472">Membrane</keyword>
<reference evidence="3 4" key="1">
    <citation type="submission" date="2024-01" db="EMBL/GenBank/DDBJ databases">
        <title>The genomes of 5 underutilized Papilionoideae crops provide insights into root nodulation and disease resistanc.</title>
        <authorList>
            <person name="Yuan L."/>
        </authorList>
    </citation>
    <scope>NUCLEOTIDE SEQUENCE [LARGE SCALE GENOMIC DNA]</scope>
    <source>
        <strain evidence="3">ZHUSHIDOU_FW_LH</strain>
        <tissue evidence="3">Leaf</tissue>
    </source>
</reference>
<accession>A0AAN9HWH0</accession>
<dbReference type="Proteomes" id="UP001372338">
    <property type="component" value="Unassembled WGS sequence"/>
</dbReference>
<dbReference type="AlphaFoldDB" id="A0AAN9HWH0"/>
<evidence type="ECO:0000256" key="1">
    <source>
        <dbReference type="SAM" id="MobiDB-lite"/>
    </source>
</evidence>
<gene>
    <name evidence="3" type="ORF">RIF29_30111</name>
</gene>
<proteinExistence type="predicted"/>
<feature type="transmembrane region" description="Helical" evidence="2">
    <location>
        <begin position="131"/>
        <end position="148"/>
    </location>
</feature>
<keyword evidence="2" id="KW-1133">Transmembrane helix</keyword>
<evidence type="ECO:0000256" key="2">
    <source>
        <dbReference type="SAM" id="Phobius"/>
    </source>
</evidence>
<comment type="caution">
    <text evidence="3">The sequence shown here is derived from an EMBL/GenBank/DDBJ whole genome shotgun (WGS) entry which is preliminary data.</text>
</comment>
<organism evidence="3 4">
    <name type="scientific">Crotalaria pallida</name>
    <name type="common">Smooth rattlebox</name>
    <name type="synonym">Crotalaria striata</name>
    <dbReference type="NCBI Taxonomy" id="3830"/>
    <lineage>
        <taxon>Eukaryota</taxon>
        <taxon>Viridiplantae</taxon>
        <taxon>Streptophyta</taxon>
        <taxon>Embryophyta</taxon>
        <taxon>Tracheophyta</taxon>
        <taxon>Spermatophyta</taxon>
        <taxon>Magnoliopsida</taxon>
        <taxon>eudicotyledons</taxon>
        <taxon>Gunneridae</taxon>
        <taxon>Pentapetalae</taxon>
        <taxon>rosids</taxon>
        <taxon>fabids</taxon>
        <taxon>Fabales</taxon>
        <taxon>Fabaceae</taxon>
        <taxon>Papilionoideae</taxon>
        <taxon>50 kb inversion clade</taxon>
        <taxon>genistoids sensu lato</taxon>
        <taxon>core genistoids</taxon>
        <taxon>Crotalarieae</taxon>
        <taxon>Crotalaria</taxon>
    </lineage>
</organism>
<evidence type="ECO:0008006" key="5">
    <source>
        <dbReference type="Google" id="ProtNLM"/>
    </source>
</evidence>
<keyword evidence="2" id="KW-0812">Transmembrane</keyword>
<dbReference type="EMBL" id="JAYWIO010000006">
    <property type="protein sequence ID" value="KAK7256657.1"/>
    <property type="molecule type" value="Genomic_DNA"/>
</dbReference>
<feature type="transmembrane region" description="Helical" evidence="2">
    <location>
        <begin position="53"/>
        <end position="74"/>
    </location>
</feature>
<evidence type="ECO:0000313" key="4">
    <source>
        <dbReference type="Proteomes" id="UP001372338"/>
    </source>
</evidence>
<protein>
    <recommendedName>
        <fullName evidence="5">Transmembrane protein</fullName>
    </recommendedName>
</protein>
<evidence type="ECO:0000313" key="3">
    <source>
        <dbReference type="EMBL" id="KAK7256657.1"/>
    </source>
</evidence>
<sequence length="222" mass="25424">MWKYNALDLNYLVPQRSSTWRKGSFILNSLFLFLILSLHFLSSHNSLSLSLSLLLYGGSLPLLLIIYDGAGLQIEKGVGGLMDSVQSTARTVVELLMWSRWSELLIKGEQLQGSMGFLYGKILTYLPQKRYVGYFLLNCLILFVRKLLKEKNWQTYFVIRCEKQYMEEVQLRAAEEQKNVDSTAEQIAVTRATGKAEARWKNVKDKSSNSSSTEQDLDTFLL</sequence>
<feature type="transmembrane region" description="Helical" evidence="2">
    <location>
        <begin position="20"/>
        <end position="41"/>
    </location>
</feature>